<reference evidence="2 3" key="1">
    <citation type="submission" date="2015-05" db="EMBL/GenBank/DDBJ databases">
        <title>Complete genome of Marinobacter psychrophilus strain 20041T isolated from sea-ice of the Canadian Basin.</title>
        <authorList>
            <person name="Song L."/>
            <person name="Ren L."/>
            <person name="Yu Y."/>
            <person name="Wang X."/>
        </authorList>
    </citation>
    <scope>NUCLEOTIDE SEQUENCE [LARGE SCALE GENOMIC DNA]</scope>
    <source>
        <strain evidence="2 3">20041</strain>
    </source>
</reference>
<dbReference type="KEGG" id="mpq:ABA45_14960"/>
<dbReference type="EMBL" id="CP011494">
    <property type="protein sequence ID" value="AKO53556.1"/>
    <property type="molecule type" value="Genomic_DNA"/>
</dbReference>
<evidence type="ECO:0008006" key="4">
    <source>
        <dbReference type="Google" id="ProtNLM"/>
    </source>
</evidence>
<keyword evidence="1" id="KW-0812">Transmembrane</keyword>
<evidence type="ECO:0000256" key="1">
    <source>
        <dbReference type="SAM" id="Phobius"/>
    </source>
</evidence>
<dbReference type="RefSeq" id="WP_048387417.1">
    <property type="nucleotide sequence ID" value="NZ_CP011494.1"/>
</dbReference>
<dbReference type="STRING" id="330734.ABA45_14960"/>
<evidence type="ECO:0000313" key="3">
    <source>
        <dbReference type="Proteomes" id="UP000036406"/>
    </source>
</evidence>
<dbReference type="PATRIC" id="fig|330734.3.peg.3152"/>
<dbReference type="AlphaFoldDB" id="A0A0H4I3C1"/>
<feature type="transmembrane region" description="Helical" evidence="1">
    <location>
        <begin position="57"/>
        <end position="79"/>
    </location>
</feature>
<protein>
    <recommendedName>
        <fullName evidence="4">Cytochrome C oxidase subunit III</fullName>
    </recommendedName>
</protein>
<keyword evidence="1" id="KW-1133">Transmembrane helix</keyword>
<keyword evidence="3" id="KW-1185">Reference proteome</keyword>
<proteinExistence type="predicted"/>
<keyword evidence="1" id="KW-0472">Membrane</keyword>
<organism evidence="2 3">
    <name type="scientific">Marinobacter psychrophilus</name>
    <dbReference type="NCBI Taxonomy" id="330734"/>
    <lineage>
        <taxon>Bacteria</taxon>
        <taxon>Pseudomonadati</taxon>
        <taxon>Pseudomonadota</taxon>
        <taxon>Gammaproteobacteria</taxon>
        <taxon>Pseudomonadales</taxon>
        <taxon>Marinobacteraceae</taxon>
        <taxon>Marinobacter</taxon>
    </lineage>
</organism>
<accession>A0A0H4I3C1</accession>
<feature type="transmembrane region" description="Helical" evidence="1">
    <location>
        <begin position="85"/>
        <end position="106"/>
    </location>
</feature>
<dbReference type="Proteomes" id="UP000036406">
    <property type="component" value="Chromosome"/>
</dbReference>
<name>A0A0H4I3C1_9GAMM</name>
<feature type="transmembrane region" description="Helical" evidence="1">
    <location>
        <begin position="18"/>
        <end position="41"/>
    </location>
</feature>
<sequence length="124" mass="13794">MQYSGAQTKPVSGAVLPVIWYLLNLLVMPVIGFVILLWMYVGSSGVNELRRAHTRAALYMSLIGFTLISSGVAISWMFFADVRHFGTFALVWAIALHTGFVLWGMVSLAQAMSDKRPLFPAKWL</sequence>
<gene>
    <name evidence="2" type="ORF">ABA45_14960</name>
</gene>
<evidence type="ECO:0000313" key="2">
    <source>
        <dbReference type="EMBL" id="AKO53556.1"/>
    </source>
</evidence>